<accession>A0A8H5M5Y7</accession>
<dbReference type="PROSITE" id="PS50206">
    <property type="entry name" value="RHODANESE_3"/>
    <property type="match status" value="1"/>
</dbReference>
<dbReference type="GO" id="GO:0005634">
    <property type="term" value="C:nucleus"/>
    <property type="evidence" value="ECO:0007669"/>
    <property type="project" value="TreeGrafter"/>
</dbReference>
<dbReference type="Pfam" id="PF00581">
    <property type="entry name" value="Rhodanese"/>
    <property type="match status" value="1"/>
</dbReference>
<dbReference type="GO" id="GO:0005737">
    <property type="term" value="C:cytoplasm"/>
    <property type="evidence" value="ECO:0007669"/>
    <property type="project" value="TreeGrafter"/>
</dbReference>
<dbReference type="Gene3D" id="3.40.250.10">
    <property type="entry name" value="Rhodanese-like domain"/>
    <property type="match status" value="1"/>
</dbReference>
<dbReference type="AlphaFoldDB" id="A0A8H5M5Y7"/>
<dbReference type="OrthoDB" id="102559at2759"/>
<protein>
    <recommendedName>
        <fullName evidence="1">Rhodanese domain-containing protein</fullName>
    </recommendedName>
</protein>
<dbReference type="EMBL" id="JAACJP010000008">
    <property type="protein sequence ID" value="KAF5382475.1"/>
    <property type="molecule type" value="Genomic_DNA"/>
</dbReference>
<comment type="caution">
    <text evidence="2">The sequence shown here is derived from an EMBL/GenBank/DDBJ whole genome shotgun (WGS) entry which is preliminary data.</text>
</comment>
<dbReference type="InterPro" id="IPR036873">
    <property type="entry name" value="Rhodanese-like_dom_sf"/>
</dbReference>
<sequence>MLVTVQELAGIMKSEKVPNKDFIVVDVRDDDYPGGNIKGSLNKPSSEFLMSVDQLVKETKDVPLVIFHCALSQIRGPKAARIYEETRRNLLQDSDIPHEVAVLREGFTHFQAKFKDDPALVENWDKDVWASEWSGQ</sequence>
<dbReference type="SUPFAM" id="SSF52821">
    <property type="entry name" value="Rhodanese/Cell cycle control phosphatase"/>
    <property type="match status" value="1"/>
</dbReference>
<dbReference type="PANTHER" id="PTHR10828:SF38">
    <property type="entry name" value="ARSENICAL-RESISTANCE PROTEIN 2-RELATED"/>
    <property type="match status" value="1"/>
</dbReference>
<keyword evidence="3" id="KW-1185">Reference proteome</keyword>
<feature type="domain" description="Rhodanese" evidence="1">
    <location>
        <begin position="18"/>
        <end position="115"/>
    </location>
</feature>
<reference evidence="2 3" key="1">
    <citation type="journal article" date="2020" name="ISME J.">
        <title>Uncovering the hidden diversity of litter-decomposition mechanisms in mushroom-forming fungi.</title>
        <authorList>
            <person name="Floudas D."/>
            <person name="Bentzer J."/>
            <person name="Ahren D."/>
            <person name="Johansson T."/>
            <person name="Persson P."/>
            <person name="Tunlid A."/>
        </authorList>
    </citation>
    <scope>NUCLEOTIDE SEQUENCE [LARGE SCALE GENOMIC DNA]</scope>
    <source>
        <strain evidence="2 3">CBS 661.87</strain>
    </source>
</reference>
<proteinExistence type="predicted"/>
<evidence type="ECO:0000313" key="2">
    <source>
        <dbReference type="EMBL" id="KAF5382475.1"/>
    </source>
</evidence>
<evidence type="ECO:0000259" key="1">
    <source>
        <dbReference type="PROSITE" id="PS50206"/>
    </source>
</evidence>
<gene>
    <name evidence="2" type="ORF">D9615_003021</name>
</gene>
<dbReference type="Proteomes" id="UP000565441">
    <property type="component" value="Unassembled WGS sequence"/>
</dbReference>
<dbReference type="InterPro" id="IPR001763">
    <property type="entry name" value="Rhodanese-like_dom"/>
</dbReference>
<organism evidence="2 3">
    <name type="scientific">Tricholomella constricta</name>
    <dbReference type="NCBI Taxonomy" id="117010"/>
    <lineage>
        <taxon>Eukaryota</taxon>
        <taxon>Fungi</taxon>
        <taxon>Dikarya</taxon>
        <taxon>Basidiomycota</taxon>
        <taxon>Agaricomycotina</taxon>
        <taxon>Agaricomycetes</taxon>
        <taxon>Agaricomycetidae</taxon>
        <taxon>Agaricales</taxon>
        <taxon>Tricholomatineae</taxon>
        <taxon>Lyophyllaceae</taxon>
        <taxon>Tricholomella</taxon>
    </lineage>
</organism>
<name>A0A8H5M5Y7_9AGAR</name>
<dbReference type="PANTHER" id="PTHR10828">
    <property type="entry name" value="M-PHASE INDUCER PHOSPHATASE DUAL SPECIFICITY PHOSPHATASE CDC25"/>
    <property type="match status" value="1"/>
</dbReference>
<dbReference type="SMART" id="SM00450">
    <property type="entry name" value="RHOD"/>
    <property type="match status" value="1"/>
</dbReference>
<dbReference type="GO" id="GO:0004725">
    <property type="term" value="F:protein tyrosine phosphatase activity"/>
    <property type="evidence" value="ECO:0007669"/>
    <property type="project" value="TreeGrafter"/>
</dbReference>
<evidence type="ECO:0000313" key="3">
    <source>
        <dbReference type="Proteomes" id="UP000565441"/>
    </source>
</evidence>